<dbReference type="InterPro" id="IPR001763">
    <property type="entry name" value="Rhodanese-like_dom"/>
</dbReference>
<reference evidence="2 3" key="1">
    <citation type="submission" date="2021-03" db="EMBL/GenBank/DDBJ databases">
        <title>novel species isolated from a fishpond in China.</title>
        <authorList>
            <person name="Lu H."/>
            <person name="Cai Z."/>
        </authorList>
    </citation>
    <scope>NUCLEOTIDE SEQUENCE [LARGE SCALE GENOMIC DNA]</scope>
    <source>
        <strain evidence="2 3">JCM 31546</strain>
    </source>
</reference>
<evidence type="ECO:0000259" key="1">
    <source>
        <dbReference type="PROSITE" id="PS50206"/>
    </source>
</evidence>
<dbReference type="Proteomes" id="UP000664698">
    <property type="component" value="Unassembled WGS sequence"/>
</dbReference>
<sequence>MKKTQILVLSVLFAILSCETRKGEKTEGQTEAAKSTVQKLSPREFQEKSSHAIILDVRTPEEVAAGKIAGAISIDFYRSDFLDKAKEIPKDKEIFVYCAVGARSAEAAGLLVKEGFTSVYHLEGGIRAWTAQGLPVIRE</sequence>
<keyword evidence="3" id="KW-1185">Reference proteome</keyword>
<name>A0ABS3BV08_9BACT</name>
<proteinExistence type="predicted"/>
<dbReference type="PANTHER" id="PTHR45431:SF3">
    <property type="entry name" value="RHODANESE-LIKE DOMAIN-CONTAINING PROTEIN 15, CHLOROPLASTIC"/>
    <property type="match status" value="1"/>
</dbReference>
<dbReference type="Pfam" id="PF00581">
    <property type="entry name" value="Rhodanese"/>
    <property type="match status" value="1"/>
</dbReference>
<dbReference type="SMART" id="SM00450">
    <property type="entry name" value="RHOD"/>
    <property type="match status" value="1"/>
</dbReference>
<dbReference type="PROSITE" id="PS50206">
    <property type="entry name" value="RHODANESE_3"/>
    <property type="match status" value="1"/>
</dbReference>
<gene>
    <name evidence="2" type="ORF">J0A67_19780</name>
</gene>
<dbReference type="PANTHER" id="PTHR45431">
    <property type="entry name" value="RHODANESE-LIKE DOMAIN-CONTAINING PROTEIN 15, CHLOROPLASTIC"/>
    <property type="match status" value="1"/>
</dbReference>
<dbReference type="Gene3D" id="3.40.250.10">
    <property type="entry name" value="Rhodanese-like domain"/>
    <property type="match status" value="1"/>
</dbReference>
<dbReference type="RefSeq" id="WP_206571121.1">
    <property type="nucleotide sequence ID" value="NZ_JAFKCW010000005.1"/>
</dbReference>
<evidence type="ECO:0000313" key="3">
    <source>
        <dbReference type="Proteomes" id="UP000664698"/>
    </source>
</evidence>
<protein>
    <submittedName>
        <fullName evidence="2">Rhodanese-like domain-containing protein</fullName>
    </submittedName>
</protein>
<comment type="caution">
    <text evidence="2">The sequence shown here is derived from an EMBL/GenBank/DDBJ whole genome shotgun (WGS) entry which is preliminary data.</text>
</comment>
<dbReference type="SUPFAM" id="SSF52821">
    <property type="entry name" value="Rhodanese/Cell cycle control phosphatase"/>
    <property type="match status" value="1"/>
</dbReference>
<dbReference type="CDD" id="cd00158">
    <property type="entry name" value="RHOD"/>
    <property type="match status" value="1"/>
</dbReference>
<dbReference type="InterPro" id="IPR036873">
    <property type="entry name" value="Rhodanese-like_dom_sf"/>
</dbReference>
<feature type="domain" description="Rhodanese" evidence="1">
    <location>
        <begin position="48"/>
        <end position="138"/>
    </location>
</feature>
<dbReference type="EMBL" id="JAFKCW010000005">
    <property type="protein sequence ID" value="MBN7803124.1"/>
    <property type="molecule type" value="Genomic_DNA"/>
</dbReference>
<dbReference type="PROSITE" id="PS51257">
    <property type="entry name" value="PROKAR_LIPOPROTEIN"/>
    <property type="match status" value="1"/>
</dbReference>
<accession>A0ABS3BV08</accession>
<dbReference type="InterPro" id="IPR052367">
    <property type="entry name" value="Thiosulfate_ST/Rhodanese-like"/>
</dbReference>
<organism evidence="2 3">
    <name type="scientific">Algoriphagus aestuariicola</name>
    <dbReference type="NCBI Taxonomy" id="1852016"/>
    <lineage>
        <taxon>Bacteria</taxon>
        <taxon>Pseudomonadati</taxon>
        <taxon>Bacteroidota</taxon>
        <taxon>Cytophagia</taxon>
        <taxon>Cytophagales</taxon>
        <taxon>Cyclobacteriaceae</taxon>
        <taxon>Algoriphagus</taxon>
    </lineage>
</organism>
<evidence type="ECO:0000313" key="2">
    <source>
        <dbReference type="EMBL" id="MBN7803124.1"/>
    </source>
</evidence>